<dbReference type="Proteomes" id="UP001165960">
    <property type="component" value="Unassembled WGS sequence"/>
</dbReference>
<protein>
    <submittedName>
        <fullName evidence="1">Uncharacterized protein</fullName>
    </submittedName>
</protein>
<name>A0ACC2T786_9FUNG</name>
<proteinExistence type="predicted"/>
<evidence type="ECO:0000313" key="1">
    <source>
        <dbReference type="EMBL" id="KAJ9070157.1"/>
    </source>
</evidence>
<dbReference type="EMBL" id="QTSX02003589">
    <property type="protein sequence ID" value="KAJ9070157.1"/>
    <property type="molecule type" value="Genomic_DNA"/>
</dbReference>
<organism evidence="1 2">
    <name type="scientific">Entomophthora muscae</name>
    <dbReference type="NCBI Taxonomy" id="34485"/>
    <lineage>
        <taxon>Eukaryota</taxon>
        <taxon>Fungi</taxon>
        <taxon>Fungi incertae sedis</taxon>
        <taxon>Zoopagomycota</taxon>
        <taxon>Entomophthoromycotina</taxon>
        <taxon>Entomophthoromycetes</taxon>
        <taxon>Entomophthorales</taxon>
        <taxon>Entomophthoraceae</taxon>
        <taxon>Entomophthora</taxon>
    </lineage>
</organism>
<comment type="caution">
    <text evidence="1">The sequence shown here is derived from an EMBL/GenBank/DDBJ whole genome shotgun (WGS) entry which is preliminary data.</text>
</comment>
<keyword evidence="2" id="KW-1185">Reference proteome</keyword>
<gene>
    <name evidence="1" type="ORF">DSO57_1011318</name>
</gene>
<reference evidence="1" key="1">
    <citation type="submission" date="2022-04" db="EMBL/GenBank/DDBJ databases">
        <title>Genome of the entomopathogenic fungus Entomophthora muscae.</title>
        <authorList>
            <person name="Elya C."/>
            <person name="Lovett B.R."/>
            <person name="Lee E."/>
            <person name="Macias A.M."/>
            <person name="Hajek A.E."/>
            <person name="De Bivort B.L."/>
            <person name="Kasson M.T."/>
            <person name="De Fine Licht H.H."/>
            <person name="Stajich J.E."/>
        </authorList>
    </citation>
    <scope>NUCLEOTIDE SEQUENCE</scope>
    <source>
        <strain evidence="1">Berkeley</strain>
    </source>
</reference>
<sequence length="58" mass="6416">MFTFSSDIIRHDPDQLAAQRHPVSEPNLTATNPPRLNLSTKANPVSTNFQNLPRCAAN</sequence>
<accession>A0ACC2T786</accession>
<evidence type="ECO:0000313" key="2">
    <source>
        <dbReference type="Proteomes" id="UP001165960"/>
    </source>
</evidence>